<dbReference type="Proteomes" id="UP001196870">
    <property type="component" value="Unassembled WGS sequence"/>
</dbReference>
<organism evidence="2 3">
    <name type="scientific">Plastoroseomonas hellenica</name>
    <dbReference type="NCBI Taxonomy" id="2687306"/>
    <lineage>
        <taxon>Bacteria</taxon>
        <taxon>Pseudomonadati</taxon>
        <taxon>Pseudomonadota</taxon>
        <taxon>Alphaproteobacteria</taxon>
        <taxon>Acetobacterales</taxon>
        <taxon>Acetobacteraceae</taxon>
        <taxon>Plastoroseomonas</taxon>
    </lineage>
</organism>
<protein>
    <submittedName>
        <fullName evidence="2">Uncharacterized protein</fullName>
    </submittedName>
</protein>
<keyword evidence="3" id="KW-1185">Reference proteome</keyword>
<dbReference type="RefSeq" id="WP_211852520.1">
    <property type="nucleotide sequence ID" value="NZ_JAAGBB010000011.1"/>
</dbReference>
<reference evidence="3" key="1">
    <citation type="journal article" date="2021" name="Syst. Appl. Microbiol.">
        <title>Roseomonas hellenica sp. nov., isolated from roots of wild-growing Alkanna tinctoria.</title>
        <authorList>
            <person name="Rat A."/>
            <person name="Naranjo H.D."/>
            <person name="Lebbe L."/>
            <person name="Cnockaert M."/>
            <person name="Krigas N."/>
            <person name="Grigoriadou K."/>
            <person name="Maloupa E."/>
            <person name="Willems A."/>
        </authorList>
    </citation>
    <scope>NUCLEOTIDE SEQUENCE [LARGE SCALE GENOMIC DNA]</scope>
    <source>
        <strain evidence="3">LMG 31523</strain>
    </source>
</reference>
<comment type="caution">
    <text evidence="2">The sequence shown here is derived from an EMBL/GenBank/DDBJ whole genome shotgun (WGS) entry which is preliminary data.</text>
</comment>
<proteinExistence type="predicted"/>
<gene>
    <name evidence="2" type="ORF">GXW71_10845</name>
</gene>
<accession>A0ABS5EX31</accession>
<sequence length="187" mass="19492">MGADGLAQGTPSSGVSGIRRLAEPGVICRDDIGLLFRGIIGQVGPVQRVFVDGSSVEAVPHELADPFLHEIPAGLVLPDMRHFMQEQRPQRGRRLAEITGVAGWIMDADVVPQGGAAGEMAEDAAGSVEDADRGVVDPVAEDAGGQPDFAGCQEAAGRIASAGHHGLIRREGRAPLGRRRRDPAPGL</sequence>
<dbReference type="EMBL" id="JAAGBB010000011">
    <property type="protein sequence ID" value="MBR0664849.1"/>
    <property type="molecule type" value="Genomic_DNA"/>
</dbReference>
<feature type="region of interest" description="Disordered" evidence="1">
    <location>
        <begin position="162"/>
        <end position="187"/>
    </location>
</feature>
<evidence type="ECO:0000256" key="1">
    <source>
        <dbReference type="SAM" id="MobiDB-lite"/>
    </source>
</evidence>
<evidence type="ECO:0000313" key="3">
    <source>
        <dbReference type="Proteomes" id="UP001196870"/>
    </source>
</evidence>
<evidence type="ECO:0000313" key="2">
    <source>
        <dbReference type="EMBL" id="MBR0664849.1"/>
    </source>
</evidence>
<name>A0ABS5EX31_9PROT</name>